<dbReference type="EMBL" id="WWEQ01000014">
    <property type="protein sequence ID" value="MYM19355.1"/>
    <property type="molecule type" value="Genomic_DNA"/>
</dbReference>
<dbReference type="AlphaFoldDB" id="A0A6N9H634"/>
<keyword evidence="1" id="KW-0472">Membrane</keyword>
<keyword evidence="1" id="KW-0812">Transmembrane</keyword>
<protein>
    <submittedName>
        <fullName evidence="2">Uncharacterized protein</fullName>
    </submittedName>
</protein>
<evidence type="ECO:0000313" key="2">
    <source>
        <dbReference type="EMBL" id="MYM19355.1"/>
    </source>
</evidence>
<evidence type="ECO:0000256" key="1">
    <source>
        <dbReference type="SAM" id="Phobius"/>
    </source>
</evidence>
<accession>A0A6N9H634</accession>
<name>A0A6N9H634_9MICO</name>
<feature type="transmembrane region" description="Helical" evidence="1">
    <location>
        <begin position="63"/>
        <end position="81"/>
    </location>
</feature>
<dbReference type="Proteomes" id="UP000469215">
    <property type="component" value="Unassembled WGS sequence"/>
</dbReference>
<proteinExistence type="predicted"/>
<feature type="transmembrane region" description="Helical" evidence="1">
    <location>
        <begin position="93"/>
        <end position="122"/>
    </location>
</feature>
<keyword evidence="3" id="KW-1185">Reference proteome</keyword>
<dbReference type="RefSeq" id="WP_160952783.1">
    <property type="nucleotide sequence ID" value="NZ_WWEQ01000014.1"/>
</dbReference>
<sequence>MARHRGAAGRRRAGRGVYLYLGPSPRDADVELLALGAVLLLLRTLPFLATAVLMALVRTGGPAWAGGLAYALLAGALEVWVDVSVLTSDSSTAGIGLIMGPALSVCLVAPAVAIVCALAVGIRRLRRRRARGRAD</sequence>
<comment type="caution">
    <text evidence="2">The sequence shown here is derived from an EMBL/GenBank/DDBJ whole genome shotgun (WGS) entry which is preliminary data.</text>
</comment>
<organism evidence="2 3">
    <name type="scientific">Brevibacterium rongguiense</name>
    <dbReference type="NCBI Taxonomy" id="2695267"/>
    <lineage>
        <taxon>Bacteria</taxon>
        <taxon>Bacillati</taxon>
        <taxon>Actinomycetota</taxon>
        <taxon>Actinomycetes</taxon>
        <taxon>Micrococcales</taxon>
        <taxon>Brevibacteriaceae</taxon>
        <taxon>Brevibacterium</taxon>
    </lineage>
</organism>
<gene>
    <name evidence="2" type="ORF">GSY69_05065</name>
</gene>
<keyword evidence="1" id="KW-1133">Transmembrane helix</keyword>
<feature type="transmembrane region" description="Helical" evidence="1">
    <location>
        <begin position="32"/>
        <end position="56"/>
    </location>
</feature>
<reference evidence="2 3" key="1">
    <citation type="submission" date="2020-01" db="EMBL/GenBank/DDBJ databases">
        <authorList>
            <person name="Deng T."/>
        </authorList>
    </citation>
    <scope>NUCLEOTIDE SEQUENCE [LARGE SCALE GENOMIC DNA]</scope>
    <source>
        <strain evidence="2 3">5221</strain>
    </source>
</reference>
<evidence type="ECO:0000313" key="3">
    <source>
        <dbReference type="Proteomes" id="UP000469215"/>
    </source>
</evidence>